<dbReference type="Proteomes" id="UP000830115">
    <property type="component" value="Chromosome"/>
</dbReference>
<dbReference type="RefSeq" id="WP_248862454.1">
    <property type="nucleotide sequence ID" value="NZ_CP086322.1"/>
</dbReference>
<gene>
    <name evidence="1" type="ORF">K9S39_07025</name>
</gene>
<name>A0ABY4M5Y7_9ACTN</name>
<dbReference type="Gene3D" id="3.30.420.240">
    <property type="match status" value="1"/>
</dbReference>
<protein>
    <recommendedName>
        <fullName evidence="3">Terminase large subunit gp17-like C-terminal domain-containing protein</fullName>
    </recommendedName>
</protein>
<evidence type="ECO:0000313" key="2">
    <source>
        <dbReference type="Proteomes" id="UP000830115"/>
    </source>
</evidence>
<accession>A0ABY4M5Y7</accession>
<keyword evidence="2" id="KW-1185">Reference proteome</keyword>
<dbReference type="InterPro" id="IPR027417">
    <property type="entry name" value="P-loop_NTPase"/>
</dbReference>
<dbReference type="EMBL" id="CP086322">
    <property type="protein sequence ID" value="UQA91646.1"/>
    <property type="molecule type" value="Genomic_DNA"/>
</dbReference>
<reference evidence="1" key="1">
    <citation type="submission" date="2021-10" db="EMBL/GenBank/DDBJ databases">
        <title>Streptomyces nigrumlapis sp.nov.,an antimicrobial producing actinobacterium isolated from Black Gobi rocks.</title>
        <authorList>
            <person name="Wen Y."/>
            <person name="Zhang W."/>
            <person name="Liu X.G."/>
        </authorList>
    </citation>
    <scope>NUCLEOTIDE SEQUENCE</scope>
    <source>
        <strain evidence="1">ST13-2-2</strain>
    </source>
</reference>
<sequence length="663" mass="75686">MRWRTYLAPLNGPLGARRREVAVVKLIQGDLPPLKTRDRRSDERSSKECKQIILATVRMGGTIEEGCRRANRSRKAYDYYRKTDVDFRSLIDKALQAKLERVAGNREVVPDFPEFCQKYLNTRLFWHHLQWYDLLEGCEPRDLHPRQRFVRGDEDQILVNTPPEHAKSTALTVNYVVWRIVQDPNVRVLLISKTQDMAKKFLLSIKERLAASDAYTDLQQAFAPPGGFAEGSAAWTADKIYVAGRDSGEKDPTVQAVGIGGHIYGSRCDLAIMDDCVDHTNHQQFESQITWIQNQVGSRVADAGGRMLLIGTRMETVDLYSEILKPQYYAEGESPWTYLTQPAVLEYADDPKDWVTLWPRTNRPPVTVRARKLVSQDEEGLWPMWDGPALAKKRRKMSPRNWSLVYMQDQVADDAIFAMEDVQGCVDRARYPGRMFAGQSDHRTYGMDGLLVVAGLDPAAAGYTAMVVIGLDRQTGVRWLLDVINKRAMPPHEMRAEIKRLTERYGISEWRVEKNAYQGSIVQDADIRSYLNMRGCLMTAHHTDQKKWDSDFGVASMATLFEGWKDGRNLIRLPSQTQSESVRALVEQLCSWFPESKGLTDTVMALWFAEIRCRELVMSDFSGFHLDASEFTSEVDRSHQMVVDIDFALQQGAVSGWDGRLRW</sequence>
<dbReference type="Gene3D" id="3.40.50.300">
    <property type="entry name" value="P-loop containing nucleotide triphosphate hydrolases"/>
    <property type="match status" value="1"/>
</dbReference>
<evidence type="ECO:0000313" key="1">
    <source>
        <dbReference type="EMBL" id="UQA91646.1"/>
    </source>
</evidence>
<organism evidence="1 2">
    <name type="scientific">Streptomyces halobius</name>
    <dbReference type="NCBI Taxonomy" id="2879846"/>
    <lineage>
        <taxon>Bacteria</taxon>
        <taxon>Bacillati</taxon>
        <taxon>Actinomycetota</taxon>
        <taxon>Actinomycetes</taxon>
        <taxon>Kitasatosporales</taxon>
        <taxon>Streptomycetaceae</taxon>
        <taxon>Streptomyces</taxon>
    </lineage>
</organism>
<evidence type="ECO:0008006" key="3">
    <source>
        <dbReference type="Google" id="ProtNLM"/>
    </source>
</evidence>
<proteinExistence type="predicted"/>